<organism evidence="3 4">
    <name type="scientific">Roseateles chitinivorans</name>
    <dbReference type="NCBI Taxonomy" id="2917965"/>
    <lineage>
        <taxon>Bacteria</taxon>
        <taxon>Pseudomonadati</taxon>
        <taxon>Pseudomonadota</taxon>
        <taxon>Betaproteobacteria</taxon>
        <taxon>Burkholderiales</taxon>
        <taxon>Sphaerotilaceae</taxon>
        <taxon>Roseateles</taxon>
    </lineage>
</organism>
<evidence type="ECO:0000313" key="3">
    <source>
        <dbReference type="EMBL" id="PIM54508.1"/>
    </source>
</evidence>
<evidence type="ECO:0000256" key="2">
    <source>
        <dbReference type="SAM" id="MobiDB-lite"/>
    </source>
</evidence>
<gene>
    <name evidence="3" type="ORF">CS062_03755</name>
</gene>
<feature type="region of interest" description="Disordered" evidence="2">
    <location>
        <begin position="410"/>
        <end position="432"/>
    </location>
</feature>
<dbReference type="InterPro" id="IPR000600">
    <property type="entry name" value="ROK"/>
</dbReference>
<keyword evidence="3" id="KW-0418">Kinase</keyword>
<name>A0A2G9CDJ8_9BURK</name>
<dbReference type="SUPFAM" id="SSF53067">
    <property type="entry name" value="Actin-like ATPase domain"/>
    <property type="match status" value="1"/>
</dbReference>
<dbReference type="InterPro" id="IPR049874">
    <property type="entry name" value="ROK_cs"/>
</dbReference>
<feature type="compositionally biased region" description="Basic and acidic residues" evidence="2">
    <location>
        <begin position="1"/>
        <end position="11"/>
    </location>
</feature>
<evidence type="ECO:0000256" key="1">
    <source>
        <dbReference type="ARBA" id="ARBA00006479"/>
    </source>
</evidence>
<dbReference type="AlphaFoldDB" id="A0A2G9CDJ8"/>
<dbReference type="GO" id="GO:0016301">
    <property type="term" value="F:kinase activity"/>
    <property type="evidence" value="ECO:0007669"/>
    <property type="project" value="UniProtKB-KW"/>
</dbReference>
<dbReference type="InterPro" id="IPR043129">
    <property type="entry name" value="ATPase_NBD"/>
</dbReference>
<dbReference type="Pfam" id="PF13412">
    <property type="entry name" value="HTH_24"/>
    <property type="match status" value="1"/>
</dbReference>
<protein>
    <submittedName>
        <fullName evidence="3">Sugar kinase</fullName>
    </submittedName>
</protein>
<sequence length="432" mass="44727">MDLYKTDKETTRMQPDASGGQQLLKSINRMALVRHLCVHPGLSRADLATEVGLTKSTITSLVRELIAEGWLMESSVVATGDLGRRPTPLFISPDRLLMLGAEVGIDGVRVVATTLTGEVRARAVSAYGASRSAKACLGVLATVLLKVRAQLDPSQRIIGIGVGLPGGVDEARGVLNFAPNLGWHDVAVGQLLGEKLDGGPLAGIPLYLQNEADVAALGEMEFNAGSPADPLLYLSINQGVGAGVIVGDRLLTGARGFAGEIGHMILQIDGPLCSCGRRGCAEALIGMRAMLRPDEAAELGPHSLPDIRGRLVEGDRKTAKAVESAGRYLGVLLQNLATAYDPACIVLGGSVVELGDAFLDPALTTLNDYASAAGLSPTPVRTSRFGADAVAAGAAALARHRVTRPQLPMTGAARANAAASADGEGQDQEAAL</sequence>
<proteinExistence type="inferred from homology"/>
<dbReference type="PANTHER" id="PTHR18964:SF149">
    <property type="entry name" value="BIFUNCTIONAL UDP-N-ACETYLGLUCOSAMINE 2-EPIMERASE_N-ACETYLMANNOSAMINE KINASE"/>
    <property type="match status" value="1"/>
</dbReference>
<dbReference type="Gene3D" id="1.10.10.10">
    <property type="entry name" value="Winged helix-like DNA-binding domain superfamily/Winged helix DNA-binding domain"/>
    <property type="match status" value="1"/>
</dbReference>
<dbReference type="SUPFAM" id="SSF46785">
    <property type="entry name" value="Winged helix' DNA-binding domain"/>
    <property type="match status" value="1"/>
</dbReference>
<dbReference type="Proteomes" id="UP000231501">
    <property type="component" value="Unassembled WGS sequence"/>
</dbReference>
<reference evidence="3 4" key="1">
    <citation type="submission" date="2017-11" db="EMBL/GenBank/DDBJ databases">
        <title>Draft genome sequence of Mitsuaria sp. HWN-4.</title>
        <authorList>
            <person name="Gundlapally S.R."/>
        </authorList>
    </citation>
    <scope>NUCLEOTIDE SEQUENCE [LARGE SCALE GENOMIC DNA]</scope>
    <source>
        <strain evidence="3 4">HWN-4</strain>
    </source>
</reference>
<dbReference type="InterPro" id="IPR036388">
    <property type="entry name" value="WH-like_DNA-bd_sf"/>
</dbReference>
<accession>A0A2G9CDJ8</accession>
<comment type="caution">
    <text evidence="3">The sequence shown here is derived from an EMBL/GenBank/DDBJ whole genome shotgun (WGS) entry which is preliminary data.</text>
</comment>
<evidence type="ECO:0000313" key="4">
    <source>
        <dbReference type="Proteomes" id="UP000231501"/>
    </source>
</evidence>
<dbReference type="EMBL" id="PEOG01000009">
    <property type="protein sequence ID" value="PIM54508.1"/>
    <property type="molecule type" value="Genomic_DNA"/>
</dbReference>
<keyword evidence="3" id="KW-0808">Transferase</keyword>
<dbReference type="InterPro" id="IPR036390">
    <property type="entry name" value="WH_DNA-bd_sf"/>
</dbReference>
<feature type="region of interest" description="Disordered" evidence="2">
    <location>
        <begin position="1"/>
        <end position="20"/>
    </location>
</feature>
<dbReference type="Gene3D" id="3.30.420.40">
    <property type="match status" value="2"/>
</dbReference>
<dbReference type="CDD" id="cd24076">
    <property type="entry name" value="ASKHA_ATPase_ROK_BsXylR-like"/>
    <property type="match status" value="1"/>
</dbReference>
<keyword evidence="4" id="KW-1185">Reference proteome</keyword>
<comment type="similarity">
    <text evidence="1">Belongs to the ROK (NagC/XylR) family.</text>
</comment>
<dbReference type="Pfam" id="PF00480">
    <property type="entry name" value="ROK"/>
    <property type="match status" value="1"/>
</dbReference>
<dbReference type="PROSITE" id="PS01125">
    <property type="entry name" value="ROK"/>
    <property type="match status" value="1"/>
</dbReference>
<feature type="compositionally biased region" description="Low complexity" evidence="2">
    <location>
        <begin position="412"/>
        <end position="421"/>
    </location>
</feature>
<dbReference type="PANTHER" id="PTHR18964">
    <property type="entry name" value="ROK (REPRESSOR, ORF, KINASE) FAMILY"/>
    <property type="match status" value="1"/>
</dbReference>